<feature type="region of interest" description="Disordered" evidence="2">
    <location>
        <begin position="1"/>
        <end position="44"/>
    </location>
</feature>
<protein>
    <recommendedName>
        <fullName evidence="3">DnaJ homologue subfamily C member 28 conserved domain-containing protein</fullName>
    </recommendedName>
</protein>
<evidence type="ECO:0000256" key="2">
    <source>
        <dbReference type="SAM" id="MobiDB-lite"/>
    </source>
</evidence>
<accession>A0A6J4VSC3</accession>
<dbReference type="AlphaFoldDB" id="A0A6J4VSC3"/>
<feature type="compositionally biased region" description="Acidic residues" evidence="2">
    <location>
        <begin position="25"/>
        <end position="34"/>
    </location>
</feature>
<organism evidence="4">
    <name type="scientific">uncultured Thermomicrobiales bacterium</name>
    <dbReference type="NCBI Taxonomy" id="1645740"/>
    <lineage>
        <taxon>Bacteria</taxon>
        <taxon>Pseudomonadati</taxon>
        <taxon>Thermomicrobiota</taxon>
        <taxon>Thermomicrobia</taxon>
        <taxon>Thermomicrobiales</taxon>
        <taxon>environmental samples</taxon>
    </lineage>
</organism>
<name>A0A6J4VSC3_9BACT</name>
<evidence type="ECO:0000259" key="3">
    <source>
        <dbReference type="Pfam" id="PF09350"/>
    </source>
</evidence>
<sequence length="196" mass="23167">MSDHIRRLLQEGQRREAQERGPDPAEAETTEGEEEQPRRRRIPFQNYESWIDRQIRQAQERGDFDNLRGQGAPLAPQDQNEVFAGDDAMGLRLIKNAEALPAWIELNKEITADEEACRQILARYTSTRDRDRRARFAADYRRRAAELNKKIDQYNLIIPARHLEKIRRMIERDLREADERRWAAMDRRDREGGRAS</sequence>
<proteinExistence type="predicted"/>
<dbReference type="InterPro" id="IPR018961">
    <property type="entry name" value="DnaJ_homolog_subfam-C_membr-28"/>
</dbReference>
<dbReference type="PANTHER" id="PTHR39158:SF1">
    <property type="entry name" value="DNAJ HOMOLOG SUBFAMILY C MEMBER 28"/>
    <property type="match status" value="1"/>
</dbReference>
<feature type="coiled-coil region" evidence="1">
    <location>
        <begin position="137"/>
        <end position="180"/>
    </location>
</feature>
<evidence type="ECO:0000256" key="1">
    <source>
        <dbReference type="SAM" id="Coils"/>
    </source>
</evidence>
<dbReference type="PANTHER" id="PTHR39158">
    <property type="entry name" value="OS08G0560600 PROTEIN"/>
    <property type="match status" value="1"/>
</dbReference>
<feature type="domain" description="DnaJ homologue subfamily C member 28 conserved" evidence="3">
    <location>
        <begin position="50"/>
        <end position="117"/>
    </location>
</feature>
<evidence type="ECO:0000313" key="4">
    <source>
        <dbReference type="EMBL" id="CAA9586543.1"/>
    </source>
</evidence>
<dbReference type="EMBL" id="CADCWM010000995">
    <property type="protein sequence ID" value="CAA9586543.1"/>
    <property type="molecule type" value="Genomic_DNA"/>
</dbReference>
<reference evidence="4" key="1">
    <citation type="submission" date="2020-02" db="EMBL/GenBank/DDBJ databases">
        <authorList>
            <person name="Meier V. D."/>
        </authorList>
    </citation>
    <scope>NUCLEOTIDE SEQUENCE</scope>
    <source>
        <strain evidence="4">AVDCRST_MAG88</strain>
    </source>
</reference>
<feature type="compositionally biased region" description="Basic and acidic residues" evidence="2">
    <location>
        <begin position="1"/>
        <end position="23"/>
    </location>
</feature>
<dbReference type="InterPro" id="IPR052573">
    <property type="entry name" value="DnaJ_C_subfamily_28"/>
</dbReference>
<dbReference type="Pfam" id="PF09350">
    <property type="entry name" value="DJC28_CD"/>
    <property type="match status" value="1"/>
</dbReference>
<gene>
    <name evidence="4" type="ORF">AVDCRST_MAG88-4029</name>
</gene>
<keyword evidence="1" id="KW-0175">Coiled coil</keyword>